<evidence type="ECO:0000313" key="2">
    <source>
        <dbReference type="EMBL" id="MBI4923534.1"/>
    </source>
</evidence>
<keyword evidence="1" id="KW-0812">Transmembrane</keyword>
<proteinExistence type="predicted"/>
<feature type="transmembrane region" description="Helical" evidence="1">
    <location>
        <begin position="397"/>
        <end position="415"/>
    </location>
</feature>
<sequence>MIDARPLPLPFGWTEHPYRPFIHAETHARPVPPVGAPATIRRVAFMSADRGKDLAELHRRMWNLAGMAEGASAWSRQLSFEAYDLNVTWEMHNEFVTLTWKSPQEERRIWPEGIGLEWHAGLGFVAAVEIDVLAAETIAEADLARFAPFSLCRSSIYGGRAEIATDFLPNSEQFVRFSVAAGRCGAQRSGVIVRRLLEIETYRCIALLGLPVARQLGAKVQTYEAGLSRIMREIGEQSSAEAHRHALTDLHALSVEASSTVEDTGFRFAATQAYGEILANRLMRLGETPIDETTTLARYLDNRIQPALATCRAMEKRLAELTAKVQRSIELLDATITVSIQTQNQAVLDTILRTAQSQYRLQETVEGLSIIAISYYLLGILGYVLEGVHDSLPVGKPLLLAILAPAVIVMVFLLIRRLRRAKRVS</sequence>
<dbReference type="AlphaFoldDB" id="A0A933L3J0"/>
<evidence type="ECO:0000256" key="1">
    <source>
        <dbReference type="SAM" id="Phobius"/>
    </source>
</evidence>
<keyword evidence="1" id="KW-1133">Transmembrane helix</keyword>
<protein>
    <submittedName>
        <fullName evidence="2">DUF3422 domain-containing protein</fullName>
    </submittedName>
</protein>
<organism evidence="2 3">
    <name type="scientific">Devosia nanyangense</name>
    <dbReference type="NCBI Taxonomy" id="1228055"/>
    <lineage>
        <taxon>Bacteria</taxon>
        <taxon>Pseudomonadati</taxon>
        <taxon>Pseudomonadota</taxon>
        <taxon>Alphaproteobacteria</taxon>
        <taxon>Hyphomicrobiales</taxon>
        <taxon>Devosiaceae</taxon>
        <taxon>Devosia</taxon>
    </lineage>
</organism>
<evidence type="ECO:0000313" key="3">
    <source>
        <dbReference type="Proteomes" id="UP000782610"/>
    </source>
</evidence>
<name>A0A933L3J0_9HYPH</name>
<feature type="transmembrane region" description="Helical" evidence="1">
    <location>
        <begin position="367"/>
        <end position="385"/>
    </location>
</feature>
<keyword evidence="1" id="KW-0472">Membrane</keyword>
<dbReference type="Proteomes" id="UP000782610">
    <property type="component" value="Unassembled WGS sequence"/>
</dbReference>
<accession>A0A933L3J0</accession>
<reference evidence="2" key="1">
    <citation type="submission" date="2020-07" db="EMBL/GenBank/DDBJ databases">
        <title>Huge and variable diversity of episymbiotic CPR bacteria and DPANN archaea in groundwater ecosystems.</title>
        <authorList>
            <person name="He C.Y."/>
            <person name="Keren R."/>
            <person name="Whittaker M."/>
            <person name="Farag I.F."/>
            <person name="Doudna J."/>
            <person name="Cate J.H.D."/>
            <person name="Banfield J.F."/>
        </authorList>
    </citation>
    <scope>NUCLEOTIDE SEQUENCE</scope>
    <source>
        <strain evidence="2">NC_groundwater_1586_Pr3_B-0.1um_66_15</strain>
    </source>
</reference>
<comment type="caution">
    <text evidence="2">The sequence shown here is derived from an EMBL/GenBank/DDBJ whole genome shotgun (WGS) entry which is preliminary data.</text>
</comment>
<dbReference type="Pfam" id="PF11902">
    <property type="entry name" value="DUF3422"/>
    <property type="match status" value="1"/>
</dbReference>
<dbReference type="InterPro" id="IPR021830">
    <property type="entry name" value="DUF3422"/>
</dbReference>
<gene>
    <name evidence="2" type="ORF">HY834_17480</name>
</gene>
<dbReference type="EMBL" id="JACRAF010000057">
    <property type="protein sequence ID" value="MBI4923534.1"/>
    <property type="molecule type" value="Genomic_DNA"/>
</dbReference>